<dbReference type="GO" id="GO:0016740">
    <property type="term" value="F:transferase activity"/>
    <property type="evidence" value="ECO:0007669"/>
    <property type="project" value="UniProtKB-KW"/>
</dbReference>
<sequence length="300" mass="34825">MKLKIHDLIYDTNVIHPRDEPLHMTDPLVSAIITTKNRSGMLPRALVSVRNQSYPNIEIVIVDDGSTDLTPKVIEDFEYENRLIHLRNEESLGACRARNQGIAASSGTFIAGLDDDDEWHPDRIKFLVDAYSDEFACITSDVRLAYPKRTVQWSKEKVITFNDLLYSNQVGNQVLVKKERLEKIGGFDENLEAAQDYDLWLRLAETFGPIKNVNKPLQTIHLDHEAEQITNPKSQLAGYLEFYKKHKAKMNLTQRKYQLFQIRRAQGKVTSFWEIFRWVPHSFWLNEAKRYLAKGFLKND</sequence>
<evidence type="ECO:0000313" key="2">
    <source>
        <dbReference type="EMBL" id="NGP78025.1"/>
    </source>
</evidence>
<dbReference type="CDD" id="cd00761">
    <property type="entry name" value="Glyco_tranf_GTA_type"/>
    <property type="match status" value="1"/>
</dbReference>
<keyword evidence="2" id="KW-0808">Transferase</keyword>
<dbReference type="InterPro" id="IPR001173">
    <property type="entry name" value="Glyco_trans_2-like"/>
</dbReference>
<evidence type="ECO:0000259" key="1">
    <source>
        <dbReference type="Pfam" id="PF00535"/>
    </source>
</evidence>
<dbReference type="Proteomes" id="UP000473278">
    <property type="component" value="Unassembled WGS sequence"/>
</dbReference>
<dbReference type="Pfam" id="PF00535">
    <property type="entry name" value="Glycos_transf_2"/>
    <property type="match status" value="1"/>
</dbReference>
<name>A0A6M1T7U8_9BACT</name>
<evidence type="ECO:0000313" key="3">
    <source>
        <dbReference type="Proteomes" id="UP000473278"/>
    </source>
</evidence>
<gene>
    <name evidence="2" type="ORF">G3570_15355</name>
</gene>
<dbReference type="EMBL" id="JAALLT010000005">
    <property type="protein sequence ID" value="NGP78025.1"/>
    <property type="molecule type" value="Genomic_DNA"/>
</dbReference>
<dbReference type="PANTHER" id="PTHR43685:SF2">
    <property type="entry name" value="GLYCOSYLTRANSFERASE 2-LIKE DOMAIN-CONTAINING PROTEIN"/>
    <property type="match status" value="1"/>
</dbReference>
<dbReference type="AlphaFoldDB" id="A0A6M1T7U8"/>
<organism evidence="2 3">
    <name type="scientific">Halalkalibaculum roseum</name>
    <dbReference type="NCBI Taxonomy" id="2709311"/>
    <lineage>
        <taxon>Bacteria</taxon>
        <taxon>Pseudomonadati</taxon>
        <taxon>Balneolota</taxon>
        <taxon>Balneolia</taxon>
        <taxon>Balneolales</taxon>
        <taxon>Balneolaceae</taxon>
        <taxon>Halalkalibaculum</taxon>
    </lineage>
</organism>
<protein>
    <submittedName>
        <fullName evidence="2">Glycosyltransferase</fullName>
    </submittedName>
</protein>
<dbReference type="Gene3D" id="3.90.550.10">
    <property type="entry name" value="Spore Coat Polysaccharide Biosynthesis Protein SpsA, Chain A"/>
    <property type="match status" value="1"/>
</dbReference>
<proteinExistence type="predicted"/>
<dbReference type="InterPro" id="IPR050834">
    <property type="entry name" value="Glycosyltransf_2"/>
</dbReference>
<comment type="caution">
    <text evidence="2">The sequence shown here is derived from an EMBL/GenBank/DDBJ whole genome shotgun (WGS) entry which is preliminary data.</text>
</comment>
<dbReference type="PANTHER" id="PTHR43685">
    <property type="entry name" value="GLYCOSYLTRANSFERASE"/>
    <property type="match status" value="1"/>
</dbReference>
<keyword evidence="3" id="KW-1185">Reference proteome</keyword>
<dbReference type="InterPro" id="IPR029044">
    <property type="entry name" value="Nucleotide-diphossugar_trans"/>
</dbReference>
<reference evidence="2 3" key="1">
    <citation type="submission" date="2020-02" db="EMBL/GenBank/DDBJ databases">
        <title>Balneolaceae bacterium YR4-1, complete genome.</title>
        <authorList>
            <person name="Li Y."/>
            <person name="Wu S."/>
        </authorList>
    </citation>
    <scope>NUCLEOTIDE SEQUENCE [LARGE SCALE GENOMIC DNA]</scope>
    <source>
        <strain evidence="2 3">YR4-1</strain>
    </source>
</reference>
<dbReference type="RefSeq" id="WP_165143760.1">
    <property type="nucleotide sequence ID" value="NZ_JAALLT010000005.1"/>
</dbReference>
<feature type="domain" description="Glycosyltransferase 2-like" evidence="1">
    <location>
        <begin position="30"/>
        <end position="159"/>
    </location>
</feature>
<dbReference type="SUPFAM" id="SSF53448">
    <property type="entry name" value="Nucleotide-diphospho-sugar transferases"/>
    <property type="match status" value="1"/>
</dbReference>
<accession>A0A6M1T7U8</accession>